<dbReference type="RefSeq" id="WP_185683236.1">
    <property type="nucleotide sequence ID" value="NZ_JACLAU010000010.1"/>
</dbReference>
<keyword evidence="2" id="KW-1185">Reference proteome</keyword>
<dbReference type="AlphaFoldDB" id="A0A7X1KC10"/>
<dbReference type="Pfam" id="PF07277">
    <property type="entry name" value="SapC"/>
    <property type="match status" value="1"/>
</dbReference>
<gene>
    <name evidence="1" type="ORF">H7F49_08875</name>
</gene>
<dbReference type="Proteomes" id="UP000520156">
    <property type="component" value="Unassembled WGS sequence"/>
</dbReference>
<dbReference type="InterPro" id="IPR010836">
    <property type="entry name" value="SapC"/>
</dbReference>
<organism evidence="1 2">
    <name type="scientific">Novosphingobium aerophilum</name>
    <dbReference type="NCBI Taxonomy" id="2839843"/>
    <lineage>
        <taxon>Bacteria</taxon>
        <taxon>Pseudomonadati</taxon>
        <taxon>Pseudomonadota</taxon>
        <taxon>Alphaproteobacteria</taxon>
        <taxon>Sphingomonadales</taxon>
        <taxon>Sphingomonadaceae</taxon>
        <taxon>Novosphingobium</taxon>
    </lineage>
</organism>
<name>A0A7X1KC10_9SPHN</name>
<proteinExistence type="predicted"/>
<evidence type="ECO:0000313" key="2">
    <source>
        <dbReference type="Proteomes" id="UP000520156"/>
    </source>
</evidence>
<evidence type="ECO:0000313" key="1">
    <source>
        <dbReference type="EMBL" id="MBC2651814.1"/>
    </source>
</evidence>
<reference evidence="1 2" key="1">
    <citation type="submission" date="2020-08" db="EMBL/GenBank/DDBJ databases">
        <title>The genome sequence of Novosphingobium flavum 4Y4.</title>
        <authorList>
            <person name="Liu Y."/>
        </authorList>
    </citation>
    <scope>NUCLEOTIDE SEQUENCE [LARGE SCALE GENOMIC DNA]</scope>
    <source>
        <strain evidence="1 2">4Y4</strain>
    </source>
</reference>
<accession>A0A7X1KC10</accession>
<protein>
    <submittedName>
        <fullName evidence="1">SapC family protein</fullName>
    </submittedName>
</protein>
<sequence>MSQHQILNPVDHGTLRVHTGPGAQYGDDTMACLTVPAEFRRVQAHFPIVFRRDLATGQFSALALFGFEPGENLFLEGEHWDAPYRPLAMSIQPFLVGRPGPGGGEGQVHIDMGHARVATGGEGTRLFDDEGRPTPHVEAIAEMLGDLDHAHREGVSFFAALERHDLLEPFSLEVALDDGSQHSLVGFHTIDEVRLAALAGPALQELHATGDLLRIHLAMASLSQFAGLVARRNARIRAR</sequence>
<comment type="caution">
    <text evidence="1">The sequence shown here is derived from an EMBL/GenBank/DDBJ whole genome shotgun (WGS) entry which is preliminary data.</text>
</comment>
<dbReference type="EMBL" id="JACLAU010000010">
    <property type="protein sequence ID" value="MBC2651814.1"/>
    <property type="molecule type" value="Genomic_DNA"/>
</dbReference>